<sequence>MGLAAGGPGVLLVAYALMGVTVYAVVTAYAETAVFAVNETGFVGCASRFAELAL</sequence>
<name>A0ABR1M6N6_9PEZI</name>
<keyword evidence="2" id="KW-1185">Reference proteome</keyword>
<organism evidence="1 2">
    <name type="scientific">Phyllosticta citribraziliensis</name>
    <dbReference type="NCBI Taxonomy" id="989973"/>
    <lineage>
        <taxon>Eukaryota</taxon>
        <taxon>Fungi</taxon>
        <taxon>Dikarya</taxon>
        <taxon>Ascomycota</taxon>
        <taxon>Pezizomycotina</taxon>
        <taxon>Dothideomycetes</taxon>
        <taxon>Dothideomycetes incertae sedis</taxon>
        <taxon>Botryosphaeriales</taxon>
        <taxon>Phyllostictaceae</taxon>
        <taxon>Phyllosticta</taxon>
    </lineage>
</organism>
<accession>A0ABR1M6N6</accession>
<reference evidence="1 2" key="1">
    <citation type="submission" date="2024-04" db="EMBL/GenBank/DDBJ databases">
        <title>Phyllosticta paracitricarpa is synonymous to the EU quarantine fungus P. citricarpa based on phylogenomic analyses.</title>
        <authorList>
            <consortium name="Lawrence Berkeley National Laboratory"/>
            <person name="Van ingen-buijs V.A."/>
            <person name="Van westerhoven A.C."/>
            <person name="Haridas S."/>
            <person name="Skiadas P."/>
            <person name="Martin F."/>
            <person name="Groenewald J.Z."/>
            <person name="Crous P.W."/>
            <person name="Seidl M.F."/>
        </authorList>
    </citation>
    <scope>NUCLEOTIDE SEQUENCE [LARGE SCALE GENOMIC DNA]</scope>
    <source>
        <strain evidence="1 2">CPC 17464</strain>
    </source>
</reference>
<comment type="caution">
    <text evidence="1">The sequence shown here is derived from an EMBL/GenBank/DDBJ whole genome shotgun (WGS) entry which is preliminary data.</text>
</comment>
<evidence type="ECO:0008006" key="3">
    <source>
        <dbReference type="Google" id="ProtNLM"/>
    </source>
</evidence>
<dbReference type="EMBL" id="JBBPEH010000002">
    <property type="protein sequence ID" value="KAK7542161.1"/>
    <property type="molecule type" value="Genomic_DNA"/>
</dbReference>
<dbReference type="Proteomes" id="UP001360953">
    <property type="component" value="Unassembled WGS sequence"/>
</dbReference>
<dbReference type="GeneID" id="92031961"/>
<dbReference type="RefSeq" id="XP_066658454.1">
    <property type="nucleotide sequence ID" value="XM_066799055.1"/>
</dbReference>
<feature type="non-terminal residue" evidence="1">
    <location>
        <position position="54"/>
    </location>
</feature>
<evidence type="ECO:0000313" key="1">
    <source>
        <dbReference type="EMBL" id="KAK7542161.1"/>
    </source>
</evidence>
<protein>
    <recommendedName>
        <fullName evidence="3">Amino acid permease</fullName>
    </recommendedName>
</protein>
<gene>
    <name evidence="1" type="ORF">J3D65DRAFT_612820</name>
</gene>
<proteinExistence type="predicted"/>
<evidence type="ECO:0000313" key="2">
    <source>
        <dbReference type="Proteomes" id="UP001360953"/>
    </source>
</evidence>